<sequence>MIWDCTIWNKGYFQHRCFMNMEYSAHMFKGKRFQSGSHIEAVGHYLPCNHLLKKVRLKG</sequence>
<name>A0A9K3JVT0_HELAN</name>
<gene>
    <name evidence="1" type="ORF">HanXRQr2_Chr01g0028771</name>
</gene>
<dbReference type="Proteomes" id="UP000215914">
    <property type="component" value="Unassembled WGS sequence"/>
</dbReference>
<dbReference type="EMBL" id="MNCJ02000316">
    <property type="protein sequence ID" value="KAF5822628.1"/>
    <property type="molecule type" value="Genomic_DNA"/>
</dbReference>
<proteinExistence type="predicted"/>
<reference evidence="1" key="2">
    <citation type="submission" date="2020-06" db="EMBL/GenBank/DDBJ databases">
        <title>Helianthus annuus Genome sequencing and assembly Release 2.</title>
        <authorList>
            <person name="Gouzy J."/>
            <person name="Langlade N."/>
            <person name="Munos S."/>
        </authorList>
    </citation>
    <scope>NUCLEOTIDE SEQUENCE</scope>
    <source>
        <tissue evidence="1">Leaves</tissue>
    </source>
</reference>
<reference evidence="1" key="1">
    <citation type="journal article" date="2017" name="Nature">
        <title>The sunflower genome provides insights into oil metabolism, flowering and Asterid evolution.</title>
        <authorList>
            <person name="Badouin H."/>
            <person name="Gouzy J."/>
            <person name="Grassa C.J."/>
            <person name="Murat F."/>
            <person name="Staton S.E."/>
            <person name="Cottret L."/>
            <person name="Lelandais-Briere C."/>
            <person name="Owens G.L."/>
            <person name="Carrere S."/>
            <person name="Mayjonade B."/>
            <person name="Legrand L."/>
            <person name="Gill N."/>
            <person name="Kane N.C."/>
            <person name="Bowers J.E."/>
            <person name="Hubner S."/>
            <person name="Bellec A."/>
            <person name="Berard A."/>
            <person name="Berges H."/>
            <person name="Blanchet N."/>
            <person name="Boniface M.C."/>
            <person name="Brunel D."/>
            <person name="Catrice O."/>
            <person name="Chaidir N."/>
            <person name="Claudel C."/>
            <person name="Donnadieu C."/>
            <person name="Faraut T."/>
            <person name="Fievet G."/>
            <person name="Helmstetter N."/>
            <person name="King M."/>
            <person name="Knapp S.J."/>
            <person name="Lai Z."/>
            <person name="Le Paslier M.C."/>
            <person name="Lippi Y."/>
            <person name="Lorenzon L."/>
            <person name="Mandel J.R."/>
            <person name="Marage G."/>
            <person name="Marchand G."/>
            <person name="Marquand E."/>
            <person name="Bret-Mestries E."/>
            <person name="Morien E."/>
            <person name="Nambeesan S."/>
            <person name="Nguyen T."/>
            <person name="Pegot-Espagnet P."/>
            <person name="Pouilly N."/>
            <person name="Raftis F."/>
            <person name="Sallet E."/>
            <person name="Schiex T."/>
            <person name="Thomas J."/>
            <person name="Vandecasteele C."/>
            <person name="Vares D."/>
            <person name="Vear F."/>
            <person name="Vautrin S."/>
            <person name="Crespi M."/>
            <person name="Mangin B."/>
            <person name="Burke J.M."/>
            <person name="Salse J."/>
            <person name="Munos S."/>
            <person name="Vincourt P."/>
            <person name="Rieseberg L.H."/>
            <person name="Langlade N.B."/>
        </authorList>
    </citation>
    <scope>NUCLEOTIDE SEQUENCE</scope>
    <source>
        <tissue evidence="1">Leaves</tissue>
    </source>
</reference>
<evidence type="ECO:0000313" key="1">
    <source>
        <dbReference type="EMBL" id="KAF5822628.1"/>
    </source>
</evidence>
<dbReference type="Gramene" id="mRNA:HanXRQr2_Chr01g0028771">
    <property type="protein sequence ID" value="mRNA:HanXRQr2_Chr01g0028771"/>
    <property type="gene ID" value="HanXRQr2_Chr01g0028771"/>
</dbReference>
<keyword evidence="2" id="KW-1185">Reference proteome</keyword>
<dbReference type="AlphaFoldDB" id="A0A9K3JVT0"/>
<protein>
    <submittedName>
        <fullName evidence="1">Uncharacterized protein</fullName>
    </submittedName>
</protein>
<organism evidence="1 2">
    <name type="scientific">Helianthus annuus</name>
    <name type="common">Common sunflower</name>
    <dbReference type="NCBI Taxonomy" id="4232"/>
    <lineage>
        <taxon>Eukaryota</taxon>
        <taxon>Viridiplantae</taxon>
        <taxon>Streptophyta</taxon>
        <taxon>Embryophyta</taxon>
        <taxon>Tracheophyta</taxon>
        <taxon>Spermatophyta</taxon>
        <taxon>Magnoliopsida</taxon>
        <taxon>eudicotyledons</taxon>
        <taxon>Gunneridae</taxon>
        <taxon>Pentapetalae</taxon>
        <taxon>asterids</taxon>
        <taxon>campanulids</taxon>
        <taxon>Asterales</taxon>
        <taxon>Asteraceae</taxon>
        <taxon>Asteroideae</taxon>
        <taxon>Heliantheae alliance</taxon>
        <taxon>Heliantheae</taxon>
        <taxon>Helianthus</taxon>
    </lineage>
</organism>
<comment type="caution">
    <text evidence="1">The sequence shown here is derived from an EMBL/GenBank/DDBJ whole genome shotgun (WGS) entry which is preliminary data.</text>
</comment>
<accession>A0A9K3JVT0</accession>
<evidence type="ECO:0000313" key="2">
    <source>
        <dbReference type="Proteomes" id="UP000215914"/>
    </source>
</evidence>